<feature type="transmembrane region" description="Helical" evidence="7">
    <location>
        <begin position="450"/>
        <end position="472"/>
    </location>
</feature>
<dbReference type="EMBL" id="JADPIE010000005">
    <property type="protein sequence ID" value="MBF8437346.1"/>
    <property type="molecule type" value="Genomic_DNA"/>
</dbReference>
<evidence type="ECO:0000256" key="6">
    <source>
        <dbReference type="ARBA" id="ARBA00023136"/>
    </source>
</evidence>
<feature type="transmembrane region" description="Helical" evidence="7">
    <location>
        <begin position="160"/>
        <end position="177"/>
    </location>
</feature>
<feature type="transmembrane region" description="Helical" evidence="7">
    <location>
        <begin position="374"/>
        <end position="391"/>
    </location>
</feature>
<dbReference type="Proteomes" id="UP000621436">
    <property type="component" value="Unassembled WGS sequence"/>
</dbReference>
<dbReference type="AlphaFoldDB" id="A0A931AT02"/>
<feature type="transmembrane region" description="Helical" evidence="7">
    <location>
        <begin position="276"/>
        <end position="295"/>
    </location>
</feature>
<evidence type="ECO:0000259" key="8">
    <source>
        <dbReference type="Pfam" id="PF02554"/>
    </source>
</evidence>
<feature type="transmembrane region" description="Helical" evidence="7">
    <location>
        <begin position="506"/>
        <end position="525"/>
    </location>
</feature>
<evidence type="ECO:0000313" key="9">
    <source>
        <dbReference type="EMBL" id="MBF8437346.1"/>
    </source>
</evidence>
<feature type="transmembrane region" description="Helical" evidence="7">
    <location>
        <begin position="129"/>
        <end position="148"/>
    </location>
</feature>
<feature type="transmembrane region" description="Helical" evidence="7">
    <location>
        <begin position="184"/>
        <end position="204"/>
    </location>
</feature>
<organism evidence="9 10">
    <name type="scientific">Halonatronomonas betaini</name>
    <dbReference type="NCBI Taxonomy" id="2778430"/>
    <lineage>
        <taxon>Bacteria</taxon>
        <taxon>Bacillati</taxon>
        <taxon>Bacillota</taxon>
        <taxon>Clostridia</taxon>
        <taxon>Halanaerobiales</taxon>
        <taxon>Halarsenatibacteraceae</taxon>
        <taxon>Halonatronomonas</taxon>
    </lineage>
</organism>
<evidence type="ECO:0000256" key="1">
    <source>
        <dbReference type="ARBA" id="ARBA00004651"/>
    </source>
</evidence>
<feature type="transmembrane region" description="Helical" evidence="7">
    <location>
        <begin position="479"/>
        <end position="500"/>
    </location>
</feature>
<sequence length="546" mass="58058">MSSTWLILSSVLFFLIAYFTYATRLTKKWGMNNNQITPAHTKEDGIDYVPAKKPILLGHHFASIAGAAPIIGPVTASAFGWLPVFAWIIIGGIFIGGVHDMGSIFSSVRHGGRSIAEVINNTMGRSGKQLFSIFAWLTLILVIAAFMNVTADAFVSTPEAATASVLFIAVALVFGVVRQRTNLSLPALSVIGVALLFACIWFGINNPLVLEANTWNLIFVIYIFIASVTPVWILLQPRDYLNSFLLYGILIGSFIGIIIGGPTLEIEAFTGFQSELGYMFPILFVTVACGAISGFHSLVSSGTTSKQLDKESDAKMIGYGGMLIECVLAVIALIAASVITSGQSAELLAEGGPVLLFAHGVGGFLNNFGIPTEVGIIFGSLTVAAFAMTTLDTATRLARFIFQEYFVPEEEEVTAESSNILGNMFVATGITVAVSAALALSGAWADIWPIFGSANQMLAALALTSLAVWLAAKGIKNMHVIIPMVFMFAVTLVALVFVVRDNIVDANFILAGLAAVLFVLALVLAKMAFGLLSPSEAAQEVQEDSA</sequence>
<dbReference type="InterPro" id="IPR051605">
    <property type="entry name" value="CstA"/>
</dbReference>
<keyword evidence="4 7" id="KW-0812">Transmembrane</keyword>
<keyword evidence="5 7" id="KW-1133">Transmembrane helix</keyword>
<evidence type="ECO:0000256" key="4">
    <source>
        <dbReference type="ARBA" id="ARBA00022692"/>
    </source>
</evidence>
<comment type="subcellular location">
    <subcellularLocation>
        <location evidence="1">Cell membrane</location>
        <topology evidence="1">Multi-pass membrane protein</topology>
    </subcellularLocation>
</comment>
<comment type="similarity">
    <text evidence="2">Belongs to the peptide transporter carbon starvation (CstA) (TC 2.A.114) family.</text>
</comment>
<feature type="transmembrane region" description="Helical" evidence="7">
    <location>
        <begin position="244"/>
        <end position="264"/>
    </location>
</feature>
<feature type="domain" description="CstA N-terminal" evidence="8">
    <location>
        <begin position="3"/>
        <end position="346"/>
    </location>
</feature>
<dbReference type="GO" id="GO:0005886">
    <property type="term" value="C:plasma membrane"/>
    <property type="evidence" value="ECO:0007669"/>
    <property type="project" value="UniProtKB-SubCell"/>
</dbReference>
<dbReference type="Pfam" id="PF02554">
    <property type="entry name" value="CstA"/>
    <property type="match status" value="1"/>
</dbReference>
<feature type="transmembrane region" description="Helical" evidence="7">
    <location>
        <begin position="216"/>
        <end position="235"/>
    </location>
</feature>
<dbReference type="GO" id="GO:0009267">
    <property type="term" value="P:cellular response to starvation"/>
    <property type="evidence" value="ECO:0007669"/>
    <property type="project" value="InterPro"/>
</dbReference>
<evidence type="ECO:0000256" key="7">
    <source>
        <dbReference type="SAM" id="Phobius"/>
    </source>
</evidence>
<dbReference type="PANTHER" id="PTHR30252:SF0">
    <property type="entry name" value="PEPTIDE TRANSPORTER CSTA"/>
    <property type="match status" value="1"/>
</dbReference>
<protein>
    <submittedName>
        <fullName evidence="9">Carbon starvation protein A</fullName>
    </submittedName>
</protein>
<evidence type="ECO:0000313" key="10">
    <source>
        <dbReference type="Proteomes" id="UP000621436"/>
    </source>
</evidence>
<evidence type="ECO:0000256" key="3">
    <source>
        <dbReference type="ARBA" id="ARBA00022475"/>
    </source>
</evidence>
<dbReference type="RefSeq" id="WP_270454319.1">
    <property type="nucleotide sequence ID" value="NZ_JADPIE010000005.1"/>
</dbReference>
<feature type="transmembrane region" description="Helical" evidence="7">
    <location>
        <begin position="84"/>
        <end position="108"/>
    </location>
</feature>
<feature type="transmembrane region" description="Helical" evidence="7">
    <location>
        <begin position="424"/>
        <end position="444"/>
    </location>
</feature>
<keyword evidence="10" id="KW-1185">Reference proteome</keyword>
<dbReference type="InterPro" id="IPR003706">
    <property type="entry name" value="CstA_N"/>
</dbReference>
<proteinExistence type="inferred from homology"/>
<dbReference type="PANTHER" id="PTHR30252">
    <property type="entry name" value="INNER MEMBRANE PEPTIDE TRANSPORTER"/>
    <property type="match status" value="1"/>
</dbReference>
<gene>
    <name evidence="9" type="ORF">I0Q91_09665</name>
</gene>
<feature type="transmembrane region" description="Helical" evidence="7">
    <location>
        <begin position="316"/>
        <end position="339"/>
    </location>
</feature>
<name>A0A931AT02_9FIRM</name>
<accession>A0A931AT02</accession>
<comment type="caution">
    <text evidence="9">The sequence shown here is derived from an EMBL/GenBank/DDBJ whole genome shotgun (WGS) entry which is preliminary data.</text>
</comment>
<reference evidence="9" key="1">
    <citation type="submission" date="2020-11" db="EMBL/GenBank/DDBJ databases">
        <title>Halonatronomonas betainensis gen. nov., sp. nov. a novel haloalkaliphilic representative of the family Halanaerobiacae capable of betaine degradation.</title>
        <authorList>
            <person name="Boltyanskaya Y."/>
            <person name="Kevbrin V."/>
            <person name="Detkova E."/>
            <person name="Grouzdev D.S."/>
            <person name="Koziaeva V."/>
            <person name="Zhilina T."/>
        </authorList>
    </citation>
    <scope>NUCLEOTIDE SEQUENCE</scope>
    <source>
        <strain evidence="9">Z-7014</strain>
    </source>
</reference>
<evidence type="ECO:0000256" key="2">
    <source>
        <dbReference type="ARBA" id="ARBA00007755"/>
    </source>
</evidence>
<keyword evidence="3" id="KW-1003">Cell membrane</keyword>
<evidence type="ECO:0000256" key="5">
    <source>
        <dbReference type="ARBA" id="ARBA00022989"/>
    </source>
</evidence>
<keyword evidence="6 7" id="KW-0472">Membrane</keyword>